<dbReference type="PRINTS" id="PR00080">
    <property type="entry name" value="SDRFAMILY"/>
</dbReference>
<dbReference type="STRING" id="5875.Q4N1X2"/>
<dbReference type="eggNOG" id="KOG1208">
    <property type="taxonomic scope" value="Eukaryota"/>
</dbReference>
<dbReference type="Proteomes" id="UP000001949">
    <property type="component" value="Unassembled WGS sequence"/>
</dbReference>
<dbReference type="Gene3D" id="3.40.50.720">
    <property type="entry name" value="NAD(P)-binding Rossmann-like Domain"/>
    <property type="match status" value="1"/>
</dbReference>
<dbReference type="OMA" id="NEVIFMM"/>
<dbReference type="FunCoup" id="Q4N1X2">
    <property type="interactions" value="3"/>
</dbReference>
<organism evidence="5 6">
    <name type="scientific">Theileria parva</name>
    <name type="common">East coast fever infection agent</name>
    <dbReference type="NCBI Taxonomy" id="5875"/>
    <lineage>
        <taxon>Eukaryota</taxon>
        <taxon>Sar</taxon>
        <taxon>Alveolata</taxon>
        <taxon>Apicomplexa</taxon>
        <taxon>Aconoidasida</taxon>
        <taxon>Piroplasmida</taxon>
        <taxon>Theileriidae</taxon>
        <taxon>Theileria</taxon>
    </lineage>
</organism>
<protein>
    <submittedName>
        <fullName evidence="5">Oxidoreductase, putative</fullName>
    </submittedName>
</protein>
<evidence type="ECO:0000256" key="2">
    <source>
        <dbReference type="ARBA" id="ARBA00023002"/>
    </source>
</evidence>
<proteinExistence type="inferred from homology"/>
<keyword evidence="4" id="KW-0472">Membrane</keyword>
<sequence length="415" mass="47199">MKTASLRRNAKLNPVLPRRLALLFEPAVQSSILLYLYVFYLLVKLYLVKFDLYSLAKNCFLVALFELNNKSKKLLFSCLFFQFSMLTSMVVLFIYHFVASGSRLPAHVLSNTNLKGKVAIVTGTGNIKDINILGGYSGIGLEIVYQLLKWNCKVVILGRDKTRATNAIERMKSTKSFDVNNVNFVEMDLDNLTSVKNAANTFLNMFDRLDFLINNAGVYTSGLKTTKFKLESNFSTNFLGLFYLTKLLLDVVKKSQGRILNVSSVAHFKYNPDTDPIFETKSTTSLKCSTLNGYYGRSKLYVIWFTHALQRRLRAENSKAFTVSLAPGVVQTKMVLQVQRAHRYMVPMYVNLLTLRKPVDGAATSLHLCTTNAKDLVPGAYYDNRRLAFVSKYADDFEREEKLWKLAEELVEKLE</sequence>
<comment type="caution">
    <text evidence="5">The sequence shown here is derived from an EMBL/GenBank/DDBJ whole genome shotgun (WGS) entry which is preliminary data.</text>
</comment>
<dbReference type="InterPro" id="IPR002347">
    <property type="entry name" value="SDR_fam"/>
</dbReference>
<comment type="similarity">
    <text evidence="1 3">Belongs to the short-chain dehydrogenases/reductases (SDR) family.</text>
</comment>
<dbReference type="InParanoid" id="Q4N1X2"/>
<evidence type="ECO:0000256" key="1">
    <source>
        <dbReference type="ARBA" id="ARBA00006484"/>
    </source>
</evidence>
<keyword evidence="4" id="KW-0812">Transmembrane</keyword>
<dbReference type="VEuPathDB" id="PiroplasmaDB:TpMuguga_04g00605"/>
<dbReference type="AlphaFoldDB" id="Q4N1X2"/>
<reference evidence="5 6" key="1">
    <citation type="journal article" date="2005" name="Science">
        <title>Genome sequence of Theileria parva, a bovine pathogen that transforms lymphocytes.</title>
        <authorList>
            <person name="Gardner M.J."/>
            <person name="Bishop R."/>
            <person name="Shah T."/>
            <person name="de Villiers E.P."/>
            <person name="Carlton J.M."/>
            <person name="Hall N."/>
            <person name="Ren Q."/>
            <person name="Paulsen I.T."/>
            <person name="Pain A."/>
            <person name="Berriman M."/>
            <person name="Wilson R.J.M."/>
            <person name="Sato S."/>
            <person name="Ralph S.A."/>
            <person name="Mann D.J."/>
            <person name="Xiong Z."/>
            <person name="Shallom S.J."/>
            <person name="Weidman J."/>
            <person name="Jiang L."/>
            <person name="Lynn J."/>
            <person name="Weaver B."/>
            <person name="Shoaibi A."/>
            <person name="Domingo A.R."/>
            <person name="Wasawo D."/>
            <person name="Crabtree J."/>
            <person name="Wortman J.R."/>
            <person name="Haas B."/>
            <person name="Angiuoli S.V."/>
            <person name="Creasy T.H."/>
            <person name="Lu C."/>
            <person name="Suh B."/>
            <person name="Silva J.C."/>
            <person name="Utterback T.R."/>
            <person name="Feldblyum T.V."/>
            <person name="Pertea M."/>
            <person name="Allen J."/>
            <person name="Nierman W.C."/>
            <person name="Taracha E.L.N."/>
            <person name="Salzberg S.L."/>
            <person name="White O.R."/>
            <person name="Fitzhugh H.A."/>
            <person name="Morzaria S."/>
            <person name="Venter J.C."/>
            <person name="Fraser C.M."/>
            <person name="Nene V."/>
        </authorList>
    </citation>
    <scope>NUCLEOTIDE SEQUENCE [LARGE SCALE GENOMIC DNA]</scope>
    <source>
        <strain evidence="5 6">Muguga</strain>
    </source>
</reference>
<accession>Q4N1X2</accession>
<dbReference type="GO" id="GO:0016491">
    <property type="term" value="F:oxidoreductase activity"/>
    <property type="evidence" value="ECO:0007669"/>
    <property type="project" value="UniProtKB-KW"/>
</dbReference>
<feature type="transmembrane region" description="Helical" evidence="4">
    <location>
        <begin position="20"/>
        <end position="40"/>
    </location>
</feature>
<dbReference type="PRINTS" id="PR00081">
    <property type="entry name" value="GDHRDH"/>
</dbReference>
<dbReference type="PANTHER" id="PTHR24320:SF148">
    <property type="entry name" value="NAD(P)-BINDING ROSSMANN-FOLD SUPERFAMILY PROTEIN"/>
    <property type="match status" value="1"/>
</dbReference>
<feature type="transmembrane region" description="Helical" evidence="4">
    <location>
        <begin position="46"/>
        <end position="67"/>
    </location>
</feature>
<dbReference type="KEGG" id="tpv:TP04_0605"/>
<dbReference type="InterPro" id="IPR036291">
    <property type="entry name" value="NAD(P)-bd_dom_sf"/>
</dbReference>
<dbReference type="EMBL" id="AAGK01000004">
    <property type="protein sequence ID" value="EAN31957.1"/>
    <property type="molecule type" value="Genomic_DNA"/>
</dbReference>
<dbReference type="SUPFAM" id="SSF51735">
    <property type="entry name" value="NAD(P)-binding Rossmann-fold domains"/>
    <property type="match status" value="1"/>
</dbReference>
<evidence type="ECO:0000256" key="3">
    <source>
        <dbReference type="RuleBase" id="RU000363"/>
    </source>
</evidence>
<feature type="transmembrane region" description="Helical" evidence="4">
    <location>
        <begin position="74"/>
        <end position="98"/>
    </location>
</feature>
<gene>
    <name evidence="5" type="ordered locus">TP04_0605</name>
</gene>
<keyword evidence="4" id="KW-1133">Transmembrane helix</keyword>
<dbReference type="PANTHER" id="PTHR24320">
    <property type="entry name" value="RETINOL DEHYDROGENASE"/>
    <property type="match status" value="1"/>
</dbReference>
<evidence type="ECO:0000313" key="6">
    <source>
        <dbReference type="Proteomes" id="UP000001949"/>
    </source>
</evidence>
<name>Q4N1X2_THEPA</name>
<evidence type="ECO:0000256" key="4">
    <source>
        <dbReference type="SAM" id="Phobius"/>
    </source>
</evidence>
<dbReference type="Pfam" id="PF00106">
    <property type="entry name" value="adh_short"/>
    <property type="match status" value="1"/>
</dbReference>
<keyword evidence="2" id="KW-0560">Oxidoreductase</keyword>
<keyword evidence="6" id="KW-1185">Reference proteome</keyword>
<evidence type="ECO:0000313" key="5">
    <source>
        <dbReference type="EMBL" id="EAN31957.1"/>
    </source>
</evidence>